<reference evidence="1" key="2">
    <citation type="journal article" date="2015" name="Fish Shellfish Immunol.">
        <title>Early steps in the European eel (Anguilla anguilla)-Vibrio vulnificus interaction in the gills: Role of the RtxA13 toxin.</title>
        <authorList>
            <person name="Callol A."/>
            <person name="Pajuelo D."/>
            <person name="Ebbesson L."/>
            <person name="Teles M."/>
            <person name="MacKenzie S."/>
            <person name="Amaro C."/>
        </authorList>
    </citation>
    <scope>NUCLEOTIDE SEQUENCE</scope>
</reference>
<evidence type="ECO:0000313" key="1">
    <source>
        <dbReference type="EMBL" id="JAH10341.1"/>
    </source>
</evidence>
<dbReference type="EMBL" id="GBXM01098236">
    <property type="protein sequence ID" value="JAH10341.1"/>
    <property type="molecule type" value="Transcribed_RNA"/>
</dbReference>
<reference evidence="1" key="1">
    <citation type="submission" date="2014-11" db="EMBL/GenBank/DDBJ databases">
        <authorList>
            <person name="Amaro Gonzalez C."/>
        </authorList>
    </citation>
    <scope>NUCLEOTIDE SEQUENCE</scope>
</reference>
<organism evidence="1">
    <name type="scientific">Anguilla anguilla</name>
    <name type="common">European freshwater eel</name>
    <name type="synonym">Muraena anguilla</name>
    <dbReference type="NCBI Taxonomy" id="7936"/>
    <lineage>
        <taxon>Eukaryota</taxon>
        <taxon>Metazoa</taxon>
        <taxon>Chordata</taxon>
        <taxon>Craniata</taxon>
        <taxon>Vertebrata</taxon>
        <taxon>Euteleostomi</taxon>
        <taxon>Actinopterygii</taxon>
        <taxon>Neopterygii</taxon>
        <taxon>Teleostei</taxon>
        <taxon>Anguilliformes</taxon>
        <taxon>Anguillidae</taxon>
        <taxon>Anguilla</taxon>
    </lineage>
</organism>
<proteinExistence type="predicted"/>
<protein>
    <submittedName>
        <fullName evidence="1">Uncharacterized protein</fullName>
    </submittedName>
</protein>
<dbReference type="AlphaFoldDB" id="A0A0E9Q0E2"/>
<sequence>MKNMFPNFRSIATAHLCILSQICNEKPLQVRGARSRLPLKCSLRLH</sequence>
<name>A0A0E9Q0E2_ANGAN</name>
<accession>A0A0E9Q0E2</accession>